<keyword evidence="5 6" id="KW-0472">Membrane</keyword>
<gene>
    <name evidence="8" type="ORF">SAMN05192561_1011081</name>
</gene>
<dbReference type="STRING" id="1267564.SAMN05192561_1011081"/>
<feature type="transmembrane region" description="Helical" evidence="6">
    <location>
        <begin position="243"/>
        <end position="263"/>
    </location>
</feature>
<dbReference type="InterPro" id="IPR011577">
    <property type="entry name" value="Cyt_b561_bac/Ni-Hgenase"/>
</dbReference>
<keyword evidence="4 6" id="KW-1133">Transmembrane helix</keyword>
<dbReference type="Pfam" id="PF01292">
    <property type="entry name" value="Ni_hydr_CYTB"/>
    <property type="match status" value="1"/>
</dbReference>
<dbReference type="SUPFAM" id="SSF81342">
    <property type="entry name" value="Transmembrane di-heme cytochromes"/>
    <property type="match status" value="1"/>
</dbReference>
<dbReference type="GO" id="GO:0009055">
    <property type="term" value="F:electron transfer activity"/>
    <property type="evidence" value="ECO:0007669"/>
    <property type="project" value="InterPro"/>
</dbReference>
<evidence type="ECO:0000256" key="4">
    <source>
        <dbReference type="ARBA" id="ARBA00022989"/>
    </source>
</evidence>
<proteinExistence type="predicted"/>
<evidence type="ECO:0000256" key="3">
    <source>
        <dbReference type="ARBA" id="ARBA00022692"/>
    </source>
</evidence>
<dbReference type="EMBL" id="FNWU01000001">
    <property type="protein sequence ID" value="SEH43824.1"/>
    <property type="molecule type" value="Genomic_DNA"/>
</dbReference>
<dbReference type="AlphaFoldDB" id="A0A1H6ICA1"/>
<evidence type="ECO:0000259" key="7">
    <source>
        <dbReference type="Pfam" id="PF01292"/>
    </source>
</evidence>
<evidence type="ECO:0000256" key="2">
    <source>
        <dbReference type="ARBA" id="ARBA00022475"/>
    </source>
</evidence>
<evidence type="ECO:0000256" key="1">
    <source>
        <dbReference type="ARBA" id="ARBA00004651"/>
    </source>
</evidence>
<feature type="transmembrane region" description="Helical" evidence="6">
    <location>
        <begin position="12"/>
        <end position="35"/>
    </location>
</feature>
<dbReference type="GO" id="GO:0022904">
    <property type="term" value="P:respiratory electron transport chain"/>
    <property type="evidence" value="ECO:0007669"/>
    <property type="project" value="InterPro"/>
</dbReference>
<dbReference type="InterPro" id="IPR016174">
    <property type="entry name" value="Di-haem_cyt_TM"/>
</dbReference>
<feature type="transmembrane region" description="Helical" evidence="6">
    <location>
        <begin position="283"/>
        <end position="308"/>
    </location>
</feature>
<protein>
    <submittedName>
        <fullName evidence="8">Cytochrome b subunit of formate dehydrogenase</fullName>
    </submittedName>
</protein>
<dbReference type="GO" id="GO:0005886">
    <property type="term" value="C:plasma membrane"/>
    <property type="evidence" value="ECO:0007669"/>
    <property type="project" value="UniProtKB-SubCell"/>
</dbReference>
<evidence type="ECO:0000313" key="9">
    <source>
        <dbReference type="Proteomes" id="UP000199215"/>
    </source>
</evidence>
<reference evidence="8 9" key="1">
    <citation type="submission" date="2016-10" db="EMBL/GenBank/DDBJ databases">
        <authorList>
            <person name="de Groot N.N."/>
        </authorList>
    </citation>
    <scope>NUCLEOTIDE SEQUENCE [LARGE SCALE GENOMIC DNA]</scope>
    <source>
        <strain evidence="8 9">IBRC-M10418</strain>
    </source>
</reference>
<evidence type="ECO:0000256" key="5">
    <source>
        <dbReference type="ARBA" id="ARBA00023136"/>
    </source>
</evidence>
<feature type="transmembrane region" description="Helical" evidence="6">
    <location>
        <begin position="169"/>
        <end position="194"/>
    </location>
</feature>
<keyword evidence="2" id="KW-1003">Cell membrane</keyword>
<organism evidence="8 9">
    <name type="scientific">Halopenitus malekzadehii</name>
    <dbReference type="NCBI Taxonomy" id="1267564"/>
    <lineage>
        <taxon>Archaea</taxon>
        <taxon>Methanobacteriati</taxon>
        <taxon>Methanobacteriota</taxon>
        <taxon>Stenosarchaea group</taxon>
        <taxon>Halobacteria</taxon>
        <taxon>Halobacteriales</taxon>
        <taxon>Haloferacaceae</taxon>
        <taxon>Halopenitus</taxon>
    </lineage>
</organism>
<evidence type="ECO:0000256" key="6">
    <source>
        <dbReference type="SAM" id="Phobius"/>
    </source>
</evidence>
<dbReference type="Gene3D" id="1.20.950.20">
    <property type="entry name" value="Transmembrane di-heme cytochromes, Chain C"/>
    <property type="match status" value="1"/>
</dbReference>
<feature type="transmembrane region" description="Helical" evidence="6">
    <location>
        <begin position="55"/>
        <end position="77"/>
    </location>
</feature>
<feature type="domain" description="Cytochrome b561 bacterial/Ni-hydrogenase" evidence="7">
    <location>
        <begin position="9"/>
        <end position="204"/>
    </location>
</feature>
<dbReference type="Proteomes" id="UP000199215">
    <property type="component" value="Unassembled WGS sequence"/>
</dbReference>
<dbReference type="OrthoDB" id="145083at2157"/>
<comment type="subcellular location">
    <subcellularLocation>
        <location evidence="1">Cell membrane</location>
        <topology evidence="1">Multi-pass membrane protein</topology>
    </subcellularLocation>
</comment>
<feature type="transmembrane region" description="Helical" evidence="6">
    <location>
        <begin position="137"/>
        <end position="157"/>
    </location>
</feature>
<name>A0A1H6ICA1_9EURY</name>
<accession>A0A1H6ICA1</accession>
<dbReference type="RefSeq" id="WP_092815309.1">
    <property type="nucleotide sequence ID" value="NZ_FNWU01000001.1"/>
</dbReference>
<sequence length="336" mass="37411">MTNLDHGKFTRVTTLFHSLLALDVFLLFFTGYAIMFNSELWWMMELMGGATGVTALHRIAGVGLVALIVFWTVLMLISPTGRSNFREILPAKADTEAFIQDVQFMLGRADERHPHARQFAGHEADEVPLLSYVGKGVVYIFAVELLLLTVSGLLIWSKTGLMQYFATRTAAMAFVVFHGLLGVIMLMGVMFHIFEHGMHPAFYPVETKAFIPRSMIPESHDDDEDHEGTGIERLELSPSWHSVSTIFGSLVVIGIVSVLMGSIVRGGYPVPRELVVSGDVTNLLLTVGINIGMFVLFVGLILSMYGNVMRVRWEKEMRRQRNRETVADGGDPNSDD</sequence>
<keyword evidence="3 6" id="KW-0812">Transmembrane</keyword>
<evidence type="ECO:0000313" key="8">
    <source>
        <dbReference type="EMBL" id="SEH43824.1"/>
    </source>
</evidence>
<keyword evidence="9" id="KW-1185">Reference proteome</keyword>